<evidence type="ECO:0000313" key="4">
    <source>
        <dbReference type="EMBL" id="QDV55082.1"/>
    </source>
</evidence>
<feature type="domain" description="Right handed beta helix" evidence="3">
    <location>
        <begin position="617"/>
        <end position="748"/>
    </location>
</feature>
<evidence type="ECO:0000313" key="5">
    <source>
        <dbReference type="Proteomes" id="UP000316770"/>
    </source>
</evidence>
<proteinExistence type="predicted"/>
<dbReference type="Gene3D" id="2.160.20.10">
    <property type="entry name" value="Single-stranded right-handed beta-helix, Pectin lyase-like"/>
    <property type="match status" value="3"/>
</dbReference>
<organism evidence="4 5">
    <name type="scientific">Rosistilla oblonga</name>
    <dbReference type="NCBI Taxonomy" id="2527990"/>
    <lineage>
        <taxon>Bacteria</taxon>
        <taxon>Pseudomonadati</taxon>
        <taxon>Planctomycetota</taxon>
        <taxon>Planctomycetia</taxon>
        <taxon>Pirellulales</taxon>
        <taxon>Pirellulaceae</taxon>
        <taxon>Rosistilla</taxon>
    </lineage>
</organism>
<evidence type="ECO:0000256" key="1">
    <source>
        <dbReference type="SAM" id="MobiDB-lite"/>
    </source>
</evidence>
<reference evidence="4 5" key="1">
    <citation type="submission" date="2019-02" db="EMBL/GenBank/DDBJ databases">
        <title>Deep-cultivation of Planctomycetes and their phenomic and genomic characterization uncovers novel biology.</title>
        <authorList>
            <person name="Wiegand S."/>
            <person name="Jogler M."/>
            <person name="Boedeker C."/>
            <person name="Pinto D."/>
            <person name="Vollmers J."/>
            <person name="Rivas-Marin E."/>
            <person name="Kohn T."/>
            <person name="Peeters S.H."/>
            <person name="Heuer A."/>
            <person name="Rast P."/>
            <person name="Oberbeckmann S."/>
            <person name="Bunk B."/>
            <person name="Jeske O."/>
            <person name="Meyerdierks A."/>
            <person name="Storesund J.E."/>
            <person name="Kallscheuer N."/>
            <person name="Luecker S."/>
            <person name="Lage O.M."/>
            <person name="Pohl T."/>
            <person name="Merkel B.J."/>
            <person name="Hornburger P."/>
            <person name="Mueller R.-W."/>
            <person name="Bruemmer F."/>
            <person name="Labrenz M."/>
            <person name="Spormann A.M."/>
            <person name="Op den Camp H."/>
            <person name="Overmann J."/>
            <person name="Amann R."/>
            <person name="Jetten M.S.M."/>
            <person name="Mascher T."/>
            <person name="Medema M.H."/>
            <person name="Devos D.P."/>
            <person name="Kaster A.-K."/>
            <person name="Ovreas L."/>
            <person name="Rohde M."/>
            <person name="Galperin M.Y."/>
            <person name="Jogler C."/>
        </authorList>
    </citation>
    <scope>NUCLEOTIDE SEQUENCE [LARGE SCALE GENOMIC DNA]</scope>
    <source>
        <strain evidence="4 5">Mal33</strain>
    </source>
</reference>
<feature type="chain" id="PRO_5021900691" description="Right handed beta helix domain-containing protein" evidence="2">
    <location>
        <begin position="31"/>
        <end position="1002"/>
    </location>
</feature>
<dbReference type="RefSeq" id="WP_145282823.1">
    <property type="nucleotide sequence ID" value="NZ_CP036318.1"/>
</dbReference>
<accession>A0A518IPT2</accession>
<protein>
    <recommendedName>
        <fullName evidence="3">Right handed beta helix domain-containing protein</fullName>
    </recommendedName>
</protein>
<dbReference type="AlphaFoldDB" id="A0A518IPT2"/>
<dbReference type="SUPFAM" id="SSF51126">
    <property type="entry name" value="Pectin lyase-like"/>
    <property type="match status" value="3"/>
</dbReference>
<keyword evidence="2" id="KW-0732">Signal</keyword>
<evidence type="ECO:0000259" key="3">
    <source>
        <dbReference type="Pfam" id="PF13229"/>
    </source>
</evidence>
<dbReference type="InterPro" id="IPR011050">
    <property type="entry name" value="Pectin_lyase_fold/virulence"/>
</dbReference>
<gene>
    <name evidence="4" type="ORF">Mal33_10510</name>
</gene>
<dbReference type="SMART" id="SM00710">
    <property type="entry name" value="PbH1"/>
    <property type="match status" value="15"/>
</dbReference>
<dbReference type="InterPro" id="IPR012334">
    <property type="entry name" value="Pectin_lyas_fold"/>
</dbReference>
<feature type="region of interest" description="Disordered" evidence="1">
    <location>
        <begin position="975"/>
        <end position="1002"/>
    </location>
</feature>
<dbReference type="Proteomes" id="UP000316770">
    <property type="component" value="Chromosome"/>
</dbReference>
<name>A0A518IPT2_9BACT</name>
<dbReference type="InterPro" id="IPR039448">
    <property type="entry name" value="Beta_helix"/>
</dbReference>
<feature type="signal peptide" evidence="2">
    <location>
        <begin position="1"/>
        <end position="30"/>
    </location>
</feature>
<dbReference type="Pfam" id="PF13229">
    <property type="entry name" value="Beta_helix"/>
    <property type="match status" value="1"/>
</dbReference>
<keyword evidence="5" id="KW-1185">Reference proteome</keyword>
<evidence type="ECO:0000256" key="2">
    <source>
        <dbReference type="SAM" id="SignalP"/>
    </source>
</evidence>
<dbReference type="InterPro" id="IPR006626">
    <property type="entry name" value="PbH1"/>
</dbReference>
<sequence length="1002" mass="103440" precursor="true">MTNTSRKSRRVRKSKWWLSMLLATGLPAVCAPSQSEAQQFGARYGLGHVAGEGVGLDDGYTRIGAFVPLMQPSSDVLFFTDTHLLLYNEQTEAKGGNLGGGVRYFDATMNRIFGGYTYYDYRDRDIAQYHQVGFGFETLGSVFDARMNVNLPTNTDVQQVSSGLLGTPRFGGAAGQNIIVGVEGYQQALTTIDSELGGLLYGEDAFQIKAFIGGYGLYGQDQSEAGVKGRLEFRVNDTAWVNGFLQNDGLFGTTGGMSVEFRFGRGNPGSSLQSVSNRMNDPVHRRNHIAVHDTYQDILATAAGNAITVLHVDSNSAAGSGGVFDPVNTLAAASNQPQDIVFVHGDSVFDGESILVSTEGQRLLGEGFAHSFVSDQGSFLLPRVNPNAAAPRIINAPDTAITVAADNVEVAGFAIADTGRFGTFGDGVSGFDVHNNTIERSFVGVFFDNVNGTGSIQSNTANNNQFLGISVVGNMTGDIANNTANDNSGLGYASGIVVDGNLDGNMIFNTTNGNQGIGIVVAGNVTGDLAANTANNSDGGSGIVVQGRVNGLVQANSANNNERYGMEIGGDVIGDVLDNVTNENGDGGLVVEGQLIGSLARNEANDNLNSLGLLQSGSGLFVLGGVEGDIVENSTNANAVDGMFIRSDVTGDVSGNWSQENGGNGITMVGDLTGDMNNNNAVLNAQNGARVLGSQTGNVVGNTFDDNGNGLFISGSLVGEVRDNIASGNNDQGIDIANNLTSTAVTGNMTNRNLGHGFRVGGDVLRAAPGNPVVFENNQANENRNNGFEFAGNVDAVIRDTVANDNGGHGLRVGGLAVGQVIQNQTNANGGSGMRFEGDVAGLAAPGSAPLAFASNEANGNGTAGLHNGIHVGGGVYGSVAGNVTNDNSVNGFQAGDVAGEYFYNNTANNNQFNGIVLEDVNVPGAGRFSLNTANGNGSDGIRMNDTNATISNNTASNNGDDGIDVDGTLFAAPGPNTLLGNGDADGGDLDNSGFEGDQPGE</sequence>
<dbReference type="EMBL" id="CP036318">
    <property type="protein sequence ID" value="QDV55082.1"/>
    <property type="molecule type" value="Genomic_DNA"/>
</dbReference>